<evidence type="ECO:0000256" key="5">
    <source>
        <dbReference type="ARBA" id="ARBA00023098"/>
    </source>
</evidence>
<sequence length="375" mass="39613">MATATSAFYSTPLIPRSFTVGEIARLLDAQYLGDPKTLITGVAGLDATAPGTISFIEDEKLLAAALSSSASAIIAPTSMLETLQNEVKRAPKRGAVARKPMVLTLNPRLAFAKVMELLQPVSLPEKGVHSTAVIEKDAHIGVGVTIREGCYVGHHAHIGDGAVLYPHVIVGDGVQIGDASVLFPSVVLYHHVHIGKRVRIHSGSVIGSDGFGYVSDGGQHHKVPQVGTVIIEDDVEIGANVTIDRATMGATRVGEGTKIDNLVQIAHNVQIGRNCILCGQVGLSGSVVVEDDVVMAGQAGLRDHVKIGKGAILGAKAGIMADVGAGEFVMGAPAVPQREYMKTEAASRKLPEMARQLRRLEKMVETLQLKLEERD</sequence>
<comment type="similarity">
    <text evidence="7">Belongs to the transferase hexapeptide repeat family. LpxD subfamily.</text>
</comment>
<dbReference type="InterPro" id="IPR011004">
    <property type="entry name" value="Trimer_LpxA-like_sf"/>
</dbReference>
<comment type="catalytic activity">
    <reaction evidence="7">
        <text>a UDP-3-O-[(3R)-3-hydroxyacyl]-alpha-D-glucosamine + a (3R)-hydroxyacyl-[ACP] = a UDP-2-N,3-O-bis[(3R)-3-hydroxyacyl]-alpha-D-glucosamine + holo-[ACP] + H(+)</text>
        <dbReference type="Rhea" id="RHEA:53836"/>
        <dbReference type="Rhea" id="RHEA-COMP:9685"/>
        <dbReference type="Rhea" id="RHEA-COMP:9945"/>
        <dbReference type="ChEBI" id="CHEBI:15378"/>
        <dbReference type="ChEBI" id="CHEBI:64479"/>
        <dbReference type="ChEBI" id="CHEBI:78827"/>
        <dbReference type="ChEBI" id="CHEBI:137740"/>
        <dbReference type="ChEBI" id="CHEBI:137748"/>
        <dbReference type="EC" id="2.3.1.191"/>
    </reaction>
</comment>
<dbReference type="EMBL" id="NIGF01000002">
    <property type="protein sequence ID" value="PQV65248.1"/>
    <property type="molecule type" value="Genomic_DNA"/>
</dbReference>
<dbReference type="GO" id="GO:0009245">
    <property type="term" value="P:lipid A biosynthetic process"/>
    <property type="evidence" value="ECO:0007669"/>
    <property type="project" value="UniProtKB-UniRule"/>
</dbReference>
<dbReference type="Gene3D" id="2.160.10.10">
    <property type="entry name" value="Hexapeptide repeat proteins"/>
    <property type="match status" value="1"/>
</dbReference>
<dbReference type="GO" id="GO:0016410">
    <property type="term" value="F:N-acyltransferase activity"/>
    <property type="evidence" value="ECO:0007669"/>
    <property type="project" value="InterPro"/>
</dbReference>
<dbReference type="UniPathway" id="UPA00973"/>
<dbReference type="InterPro" id="IPR020573">
    <property type="entry name" value="UDP_GlcNAc_AcTrfase_non-rep"/>
</dbReference>
<dbReference type="PANTHER" id="PTHR43378:SF2">
    <property type="entry name" value="UDP-3-O-ACYLGLUCOSAMINE N-ACYLTRANSFERASE 1, MITOCHONDRIAL-RELATED"/>
    <property type="match status" value="1"/>
</dbReference>
<dbReference type="OrthoDB" id="9784739at2"/>
<keyword evidence="1 7" id="KW-0444">Lipid biosynthesis</keyword>
<dbReference type="PROSITE" id="PS00101">
    <property type="entry name" value="HEXAPEP_TRANSFERASES"/>
    <property type="match status" value="1"/>
</dbReference>
<comment type="pathway">
    <text evidence="7">Bacterial outer membrane biogenesis; LPS lipid A biosynthesis.</text>
</comment>
<evidence type="ECO:0000259" key="8">
    <source>
        <dbReference type="Pfam" id="PF04613"/>
    </source>
</evidence>
<dbReference type="SUPFAM" id="SSF51161">
    <property type="entry name" value="Trimeric LpxA-like enzymes"/>
    <property type="match status" value="1"/>
</dbReference>
<proteinExistence type="inferred from homology"/>
<gene>
    <name evidence="7" type="primary">lpxD</name>
    <name evidence="9" type="ORF">B1R32_102257</name>
</gene>
<evidence type="ECO:0000313" key="9">
    <source>
        <dbReference type="EMBL" id="PQV65248.1"/>
    </source>
</evidence>
<dbReference type="PANTHER" id="PTHR43378">
    <property type="entry name" value="UDP-3-O-ACYLGLUCOSAMINE N-ACYLTRANSFERASE"/>
    <property type="match status" value="1"/>
</dbReference>
<protein>
    <recommendedName>
        <fullName evidence="7">UDP-3-O-acylglucosamine N-acyltransferase</fullName>
        <ecNumber evidence="7">2.3.1.191</ecNumber>
    </recommendedName>
</protein>
<evidence type="ECO:0000256" key="2">
    <source>
        <dbReference type="ARBA" id="ARBA00022556"/>
    </source>
</evidence>
<dbReference type="InterPro" id="IPR001451">
    <property type="entry name" value="Hexapep"/>
</dbReference>
<dbReference type="RefSeq" id="WP_105482582.1">
    <property type="nucleotide sequence ID" value="NZ_NIGF01000002.1"/>
</dbReference>
<keyword evidence="10" id="KW-1185">Reference proteome</keyword>
<reference evidence="9 10" key="1">
    <citation type="journal article" date="2018" name="Syst. Appl. Microbiol.">
        <title>Abditibacterium utsteinense sp. nov., the first cultivated member of candidate phylum FBP, isolated from ice-free Antarctic soil samples.</title>
        <authorList>
            <person name="Tahon G."/>
            <person name="Tytgat B."/>
            <person name="Lebbe L."/>
            <person name="Carlier A."/>
            <person name="Willems A."/>
        </authorList>
    </citation>
    <scope>NUCLEOTIDE SEQUENCE [LARGE SCALE GENOMIC DNA]</scope>
    <source>
        <strain evidence="9 10">LMG 29911</strain>
    </source>
</reference>
<dbReference type="GO" id="GO:0103118">
    <property type="term" value="F:UDP-3-O-[(3R)-3-hydroxyacyl]-glucosamine N-acyltransferase activity"/>
    <property type="evidence" value="ECO:0007669"/>
    <property type="project" value="UniProtKB-EC"/>
</dbReference>
<dbReference type="InterPro" id="IPR018357">
    <property type="entry name" value="Hexapep_transf_CS"/>
</dbReference>
<dbReference type="HAMAP" id="MF_00523">
    <property type="entry name" value="LpxD"/>
    <property type="match status" value="1"/>
</dbReference>
<dbReference type="AlphaFoldDB" id="A0A2S8SWR9"/>
<keyword evidence="6 7" id="KW-0012">Acyltransferase</keyword>
<keyword evidence="3 7" id="KW-0808">Transferase</keyword>
<keyword evidence="5 7" id="KW-0443">Lipid metabolism</keyword>
<dbReference type="EC" id="2.3.1.191" evidence="7"/>
<dbReference type="GO" id="GO:0016020">
    <property type="term" value="C:membrane"/>
    <property type="evidence" value="ECO:0007669"/>
    <property type="project" value="GOC"/>
</dbReference>
<feature type="active site" description="Proton acceptor" evidence="7">
    <location>
        <position position="267"/>
    </location>
</feature>
<dbReference type="InParanoid" id="A0A2S8SWR9"/>
<organism evidence="9 10">
    <name type="scientific">Abditibacterium utsteinense</name>
    <dbReference type="NCBI Taxonomy" id="1960156"/>
    <lineage>
        <taxon>Bacteria</taxon>
        <taxon>Pseudomonadati</taxon>
        <taxon>Abditibacteriota</taxon>
        <taxon>Abditibacteriia</taxon>
        <taxon>Abditibacteriales</taxon>
        <taxon>Abditibacteriaceae</taxon>
        <taxon>Abditibacterium</taxon>
    </lineage>
</organism>
<evidence type="ECO:0000256" key="4">
    <source>
        <dbReference type="ARBA" id="ARBA00022737"/>
    </source>
</evidence>
<keyword evidence="2 7" id="KW-0441">Lipid A biosynthesis</keyword>
<dbReference type="NCBIfam" id="TIGR01853">
    <property type="entry name" value="lipid_A_lpxD"/>
    <property type="match status" value="1"/>
</dbReference>
<comment type="caution">
    <text evidence="9">The sequence shown here is derived from an EMBL/GenBank/DDBJ whole genome shotgun (WGS) entry which is preliminary data.</text>
</comment>
<dbReference type="Proteomes" id="UP000237684">
    <property type="component" value="Unassembled WGS sequence"/>
</dbReference>
<evidence type="ECO:0000313" key="10">
    <source>
        <dbReference type="Proteomes" id="UP000237684"/>
    </source>
</evidence>
<evidence type="ECO:0000256" key="3">
    <source>
        <dbReference type="ARBA" id="ARBA00022679"/>
    </source>
</evidence>
<feature type="domain" description="UDP-3-O-[3-hydroxymyristoyl] glucosamine N-acyltransferase non-repeat region" evidence="8">
    <location>
        <begin position="38"/>
        <end position="117"/>
    </location>
</feature>
<dbReference type="InterPro" id="IPR007691">
    <property type="entry name" value="LpxD"/>
</dbReference>
<evidence type="ECO:0000256" key="1">
    <source>
        <dbReference type="ARBA" id="ARBA00022516"/>
    </source>
</evidence>
<evidence type="ECO:0000256" key="7">
    <source>
        <dbReference type="HAMAP-Rule" id="MF_00523"/>
    </source>
</evidence>
<dbReference type="Pfam" id="PF04613">
    <property type="entry name" value="LpxD"/>
    <property type="match status" value="1"/>
</dbReference>
<evidence type="ECO:0000256" key="6">
    <source>
        <dbReference type="ARBA" id="ARBA00023315"/>
    </source>
</evidence>
<comment type="subunit">
    <text evidence="7">Homotrimer.</text>
</comment>
<dbReference type="Pfam" id="PF00132">
    <property type="entry name" value="Hexapep"/>
    <property type="match status" value="2"/>
</dbReference>
<comment type="function">
    <text evidence="7">Catalyzes the N-acylation of UDP-3-O-acylglucosamine using 3-hydroxyacyl-ACP as the acyl donor. Is involved in the biosynthesis of lipid A, a phosphorylated glycolipid that anchors the lipopolysaccharide to the outer membrane of the cell.</text>
</comment>
<dbReference type="CDD" id="cd03352">
    <property type="entry name" value="LbH_LpxD"/>
    <property type="match status" value="1"/>
</dbReference>
<dbReference type="NCBIfam" id="NF002060">
    <property type="entry name" value="PRK00892.1"/>
    <property type="match status" value="1"/>
</dbReference>
<accession>A0A2S8SWR9</accession>
<name>A0A2S8SWR9_9BACT</name>
<dbReference type="Gene3D" id="3.40.1390.10">
    <property type="entry name" value="MurE/MurF, N-terminal domain"/>
    <property type="match status" value="1"/>
</dbReference>
<keyword evidence="4 7" id="KW-0677">Repeat</keyword>